<gene>
    <name evidence="3" type="ORF">BSEPE_1281</name>
</gene>
<organism evidence="3 4">
    <name type="scientific">endosymbiont of Bathymodiolus septemdierum str. Myojin knoll</name>
    <dbReference type="NCBI Taxonomy" id="1303921"/>
    <lineage>
        <taxon>Bacteria</taxon>
        <taxon>Pseudomonadati</taxon>
        <taxon>Pseudomonadota</taxon>
        <taxon>Gammaproteobacteria</taxon>
        <taxon>sulfur-oxidizing symbionts</taxon>
    </lineage>
</organism>
<evidence type="ECO:0000256" key="1">
    <source>
        <dbReference type="ARBA" id="ARBA00023125"/>
    </source>
</evidence>
<reference evidence="3 4" key="1">
    <citation type="journal article" date="2000" name="Mar. Ecol. Prog. Ser.">
        <title>Phylogenetic characterization of endosymbionts in three hydrothermal vent mussels: influence on host distributions.</title>
        <authorList>
            <person name="Fujiwara Y."/>
            <person name="Takai K."/>
            <person name="Uematsu K."/>
            <person name="Tsuchida S."/>
            <person name="Hunt J.C."/>
            <person name="Hashimoto J."/>
        </authorList>
    </citation>
    <scope>NUCLEOTIDE SEQUENCE [LARGE SCALE GENOMIC DNA]</scope>
    <source>
        <strain evidence="3 4">Myojin Knoll</strain>
    </source>
</reference>
<dbReference type="Proteomes" id="UP000067399">
    <property type="component" value="Chromosome"/>
</dbReference>
<dbReference type="InterPro" id="IPR010982">
    <property type="entry name" value="Lambda_DNA-bd_dom_sf"/>
</dbReference>
<dbReference type="SMART" id="SM00530">
    <property type="entry name" value="HTH_XRE"/>
    <property type="match status" value="1"/>
</dbReference>
<keyword evidence="1" id="KW-0238">DNA-binding</keyword>
<protein>
    <submittedName>
        <fullName evidence="3">XRE family transcriptional regulator</fullName>
    </submittedName>
</protein>
<dbReference type="OrthoDB" id="9803379at2"/>
<dbReference type="SUPFAM" id="SSF47413">
    <property type="entry name" value="lambda repressor-like DNA-binding domains"/>
    <property type="match status" value="1"/>
</dbReference>
<name>A0A0P0UTH7_9GAMM</name>
<dbReference type="STRING" id="1303921.BSEPE_1281"/>
<dbReference type="AlphaFoldDB" id="A0A0P0UTH7"/>
<sequence length="97" mass="11474">MSRRNPFDKRREILRQLLVNARRHQKVTQKQLAAELQTTQSFVSKYENGDRLVDLVETHQICQALDYSFVELTNNFEMAVNEESANYNGRNQKDEKK</sequence>
<feature type="domain" description="HTH cro/C1-type" evidence="2">
    <location>
        <begin position="18"/>
        <end position="72"/>
    </location>
</feature>
<accession>A0A0P0UTH7</accession>
<dbReference type="PANTHER" id="PTHR46558:SF3">
    <property type="entry name" value="TRANSCRIPTIONAL REGULATOR"/>
    <property type="match status" value="1"/>
</dbReference>
<evidence type="ECO:0000313" key="3">
    <source>
        <dbReference type="EMBL" id="BAS68265.1"/>
    </source>
</evidence>
<dbReference type="Pfam" id="PF01381">
    <property type="entry name" value="HTH_3"/>
    <property type="match status" value="1"/>
</dbReference>
<dbReference type="CDD" id="cd00093">
    <property type="entry name" value="HTH_XRE"/>
    <property type="match status" value="1"/>
</dbReference>
<dbReference type="KEGG" id="ebh:BSEPE_1281"/>
<dbReference type="PANTHER" id="PTHR46558">
    <property type="entry name" value="TRACRIPTIONAL REGULATORY PROTEIN-RELATED-RELATED"/>
    <property type="match status" value="1"/>
</dbReference>
<reference evidence="3 4" key="2">
    <citation type="journal article" date="2016" name="ISME J.">
        <title>Heterogeneous composition of key metabolic gene clusters in a vent mussel symbiont population.</title>
        <authorList>
            <person name="Ikuta T."/>
            <person name="Takaki Y."/>
            <person name="Nagai Y."/>
            <person name="Shimamura S."/>
            <person name="Tsuda M."/>
            <person name="Kawagucci S."/>
            <person name="Aoki Y."/>
            <person name="Inoue K."/>
            <person name="Teruya M."/>
            <person name="Satou K."/>
            <person name="Teruya K."/>
            <person name="Shimoji M."/>
            <person name="Tamotsu H."/>
            <person name="Hirano T."/>
            <person name="Maruyama T."/>
            <person name="Yoshida T."/>
        </authorList>
    </citation>
    <scope>NUCLEOTIDE SEQUENCE [LARGE SCALE GENOMIC DNA]</scope>
    <source>
        <strain evidence="3 4">Myojin Knoll</strain>
    </source>
</reference>
<keyword evidence="4" id="KW-1185">Reference proteome</keyword>
<evidence type="ECO:0000259" key="2">
    <source>
        <dbReference type="PROSITE" id="PS50943"/>
    </source>
</evidence>
<dbReference type="RefSeq" id="WP_070104574.1">
    <property type="nucleotide sequence ID" value="NZ_AP013042.1"/>
</dbReference>
<dbReference type="PROSITE" id="PS50943">
    <property type="entry name" value="HTH_CROC1"/>
    <property type="match status" value="1"/>
</dbReference>
<evidence type="ECO:0000313" key="4">
    <source>
        <dbReference type="Proteomes" id="UP000067399"/>
    </source>
</evidence>
<dbReference type="GO" id="GO:0003677">
    <property type="term" value="F:DNA binding"/>
    <property type="evidence" value="ECO:0007669"/>
    <property type="project" value="UniProtKB-KW"/>
</dbReference>
<dbReference type="Gene3D" id="1.10.260.40">
    <property type="entry name" value="lambda repressor-like DNA-binding domains"/>
    <property type="match status" value="1"/>
</dbReference>
<dbReference type="InterPro" id="IPR001387">
    <property type="entry name" value="Cro/C1-type_HTH"/>
</dbReference>
<proteinExistence type="predicted"/>
<dbReference type="EMBL" id="AP013042">
    <property type="protein sequence ID" value="BAS68265.1"/>
    <property type="molecule type" value="Genomic_DNA"/>
</dbReference>